<dbReference type="EMBL" id="CAJNOW010019945">
    <property type="protein sequence ID" value="CAF1676475.1"/>
    <property type="molecule type" value="Genomic_DNA"/>
</dbReference>
<evidence type="ECO:0000313" key="10">
    <source>
        <dbReference type="Proteomes" id="UP000663866"/>
    </source>
</evidence>
<organism evidence="3 9">
    <name type="scientific">Rotaria magnacalcarata</name>
    <dbReference type="NCBI Taxonomy" id="392030"/>
    <lineage>
        <taxon>Eukaryota</taxon>
        <taxon>Metazoa</taxon>
        <taxon>Spiralia</taxon>
        <taxon>Gnathifera</taxon>
        <taxon>Rotifera</taxon>
        <taxon>Eurotatoria</taxon>
        <taxon>Bdelloidea</taxon>
        <taxon>Philodinida</taxon>
        <taxon>Philodinidae</taxon>
        <taxon>Rotaria</taxon>
    </lineage>
</organism>
<evidence type="ECO:0000313" key="6">
    <source>
        <dbReference type="EMBL" id="CAF2200348.1"/>
    </source>
</evidence>
<dbReference type="EMBL" id="CAJNRG010016443">
    <property type="protein sequence ID" value="CAF2200348.1"/>
    <property type="molecule type" value="Genomic_DNA"/>
</dbReference>
<dbReference type="EMBL" id="CAJNRF010003661">
    <property type="protein sequence ID" value="CAF2052751.1"/>
    <property type="molecule type" value="Genomic_DNA"/>
</dbReference>
<reference evidence="3" key="1">
    <citation type="submission" date="2021-02" db="EMBL/GenBank/DDBJ databases">
        <authorList>
            <person name="Nowell W R."/>
        </authorList>
    </citation>
    <scope>NUCLEOTIDE SEQUENCE</scope>
</reference>
<feature type="compositionally biased region" description="Basic residues" evidence="1">
    <location>
        <begin position="172"/>
        <end position="184"/>
    </location>
</feature>
<evidence type="ECO:0000313" key="8">
    <source>
        <dbReference type="EMBL" id="CAF4067462.1"/>
    </source>
</evidence>
<feature type="compositionally biased region" description="Polar residues" evidence="1">
    <location>
        <begin position="146"/>
        <end position="163"/>
    </location>
</feature>
<evidence type="ECO:0000313" key="4">
    <source>
        <dbReference type="EMBL" id="CAF2052751.1"/>
    </source>
</evidence>
<comment type="caution">
    <text evidence="3">The sequence shown here is derived from an EMBL/GenBank/DDBJ whole genome shotgun (WGS) entry which is preliminary data.</text>
</comment>
<accession>A0A816GQ12</accession>
<dbReference type="Proteomes" id="UP000663866">
    <property type="component" value="Unassembled WGS sequence"/>
</dbReference>
<name>A0A816GQ12_9BILA</name>
<dbReference type="Proteomes" id="UP000663856">
    <property type="component" value="Unassembled WGS sequence"/>
</dbReference>
<evidence type="ECO:0000313" key="5">
    <source>
        <dbReference type="EMBL" id="CAF2142943.1"/>
    </source>
</evidence>
<dbReference type="OrthoDB" id="9997376at2759"/>
<protein>
    <submittedName>
        <fullName evidence="3">Uncharacterized protein</fullName>
    </submittedName>
</protein>
<dbReference type="Proteomes" id="UP000663824">
    <property type="component" value="Unassembled WGS sequence"/>
</dbReference>
<dbReference type="EMBL" id="CAJNRE010016022">
    <property type="protein sequence ID" value="CAF2142943.1"/>
    <property type="molecule type" value="Genomic_DNA"/>
</dbReference>
<evidence type="ECO:0000313" key="2">
    <source>
        <dbReference type="EMBL" id="CAF1557689.1"/>
    </source>
</evidence>
<feature type="region of interest" description="Disordered" evidence="1">
    <location>
        <begin position="145"/>
        <end position="184"/>
    </location>
</feature>
<dbReference type="Proteomes" id="UP000663834">
    <property type="component" value="Unassembled WGS sequence"/>
</dbReference>
<keyword evidence="10" id="KW-1185">Reference proteome</keyword>
<sequence length="225" mass="25916">MPKSDFDFTFKFFHPPQRTVPFRNGLLNTRTKHTIAQDRLVVAEQRLLDAERRKSTTSIQLLAFEQKRLEKRLESLCSNLDSNFTNRPLKMRGRSTSEVIFRNIRRTSSLAATLAIHNPKLSVSLYSSNQNLLALPKLDDFERRSSTYSDGDTTENTFSTSDMDSGEEVEHKVRKKAKPNRKITHSRRIVTKKKTLPKLVFNQNKLSLPIVAVIPPEEDVLFLTQ</sequence>
<proteinExistence type="predicted"/>
<dbReference type="EMBL" id="CAJOBF010000152">
    <property type="protein sequence ID" value="CAF3759842.1"/>
    <property type="molecule type" value="Genomic_DNA"/>
</dbReference>
<gene>
    <name evidence="2" type="ORF">CJN711_LOCUS30893</name>
    <name evidence="3" type="ORF">KQP761_LOCUS35501</name>
    <name evidence="5" type="ORF">MBJ925_LOCUS29848</name>
    <name evidence="8" type="ORF">OVN521_LOCUS18987</name>
    <name evidence="7" type="ORF">UXM345_LOCUS2496</name>
    <name evidence="4" type="ORF">WKI299_LOCUS10504</name>
    <name evidence="6" type="ORF">XDN619_LOCUS32749</name>
</gene>
<dbReference type="Proteomes" id="UP000663842">
    <property type="component" value="Unassembled WGS sequence"/>
</dbReference>
<evidence type="ECO:0000313" key="7">
    <source>
        <dbReference type="EMBL" id="CAF3759842.1"/>
    </source>
</evidence>
<evidence type="ECO:0000313" key="3">
    <source>
        <dbReference type="EMBL" id="CAF1676475.1"/>
    </source>
</evidence>
<evidence type="ECO:0000313" key="9">
    <source>
        <dbReference type="Proteomes" id="UP000663834"/>
    </source>
</evidence>
<dbReference type="Proteomes" id="UP000663887">
    <property type="component" value="Unassembled WGS sequence"/>
</dbReference>
<evidence type="ECO:0000256" key="1">
    <source>
        <dbReference type="SAM" id="MobiDB-lite"/>
    </source>
</evidence>
<dbReference type="AlphaFoldDB" id="A0A816GQ12"/>
<dbReference type="EMBL" id="CAJNOV010014662">
    <property type="protein sequence ID" value="CAF1557689.1"/>
    <property type="molecule type" value="Genomic_DNA"/>
</dbReference>
<dbReference type="Proteomes" id="UP000663855">
    <property type="component" value="Unassembled WGS sequence"/>
</dbReference>
<dbReference type="EMBL" id="CAJOBG010003522">
    <property type="protein sequence ID" value="CAF4067462.1"/>
    <property type="molecule type" value="Genomic_DNA"/>
</dbReference>